<evidence type="ECO:0000256" key="1">
    <source>
        <dbReference type="ARBA" id="ARBA00004117"/>
    </source>
</evidence>
<dbReference type="Pfam" id="PF04347">
    <property type="entry name" value="FliO"/>
    <property type="match status" value="1"/>
</dbReference>
<evidence type="ECO:0000256" key="2">
    <source>
        <dbReference type="ARBA" id="ARBA00004236"/>
    </source>
</evidence>
<evidence type="ECO:0000256" key="6">
    <source>
        <dbReference type="ARBA" id="ARBA00023136"/>
    </source>
</evidence>
<dbReference type="STRING" id="1830138.SAMN05443507_11263"/>
<name>A0A1M6RP13_9BACL</name>
<proteinExistence type="inferred from homology"/>
<accession>A0A1M6RP13</accession>
<feature type="transmembrane region" description="Helical" evidence="9">
    <location>
        <begin position="53"/>
        <end position="78"/>
    </location>
</feature>
<protein>
    <submittedName>
        <fullName evidence="10">Flagellar protein FliO/FliZ</fullName>
    </submittedName>
</protein>
<dbReference type="GO" id="GO:0005886">
    <property type="term" value="C:plasma membrane"/>
    <property type="evidence" value="ECO:0007669"/>
    <property type="project" value="UniProtKB-SubCell"/>
</dbReference>
<keyword evidence="3" id="KW-1003">Cell membrane</keyword>
<reference evidence="11" key="1">
    <citation type="submission" date="2016-11" db="EMBL/GenBank/DDBJ databases">
        <authorList>
            <person name="Varghese N."/>
            <person name="Submissions S."/>
        </authorList>
    </citation>
    <scope>NUCLEOTIDE SEQUENCE [LARGE SCALE GENOMIC DNA]</scope>
    <source>
        <strain evidence="11">USBA-503</strain>
    </source>
</reference>
<dbReference type="GO" id="GO:0009425">
    <property type="term" value="C:bacterial-type flagellum basal body"/>
    <property type="evidence" value="ECO:0007669"/>
    <property type="project" value="UniProtKB-SubCell"/>
</dbReference>
<dbReference type="PANTHER" id="PTHR38766">
    <property type="entry name" value="FLAGELLAR PROTEIN FLIO"/>
    <property type="match status" value="1"/>
</dbReference>
<keyword evidence="10" id="KW-0282">Flagellum</keyword>
<organism evidence="10 11">
    <name type="scientific">Alicyclobacillus tolerans</name>
    <dbReference type="NCBI Taxonomy" id="90970"/>
    <lineage>
        <taxon>Bacteria</taxon>
        <taxon>Bacillati</taxon>
        <taxon>Bacillota</taxon>
        <taxon>Bacilli</taxon>
        <taxon>Bacillales</taxon>
        <taxon>Alicyclobacillaceae</taxon>
        <taxon>Alicyclobacillus</taxon>
    </lineage>
</organism>
<dbReference type="InterPro" id="IPR022781">
    <property type="entry name" value="Flagellar_biosynth_FliO"/>
</dbReference>
<dbReference type="AlphaFoldDB" id="A0A1M6RP13"/>
<dbReference type="PANTHER" id="PTHR38766:SF1">
    <property type="entry name" value="FLAGELLAR PROTEIN FLIO"/>
    <property type="match status" value="1"/>
</dbReference>
<keyword evidence="11" id="KW-1185">Reference proteome</keyword>
<keyword evidence="5 9" id="KW-1133">Transmembrane helix</keyword>
<evidence type="ECO:0000313" key="11">
    <source>
        <dbReference type="Proteomes" id="UP000184016"/>
    </source>
</evidence>
<comment type="similarity">
    <text evidence="8">Belongs to the FliO/MopB family.</text>
</comment>
<comment type="subcellular location">
    <subcellularLocation>
        <location evidence="1">Bacterial flagellum basal body</location>
    </subcellularLocation>
    <subcellularLocation>
        <location evidence="2">Cell membrane</location>
    </subcellularLocation>
</comment>
<evidence type="ECO:0000256" key="7">
    <source>
        <dbReference type="ARBA" id="ARBA00023143"/>
    </source>
</evidence>
<keyword evidence="10" id="KW-0969">Cilium</keyword>
<keyword evidence="7" id="KW-0975">Bacterial flagellum</keyword>
<keyword evidence="10" id="KW-0966">Cell projection</keyword>
<keyword evidence="4 9" id="KW-0812">Transmembrane</keyword>
<dbReference type="EMBL" id="FRAF01000012">
    <property type="protein sequence ID" value="SHK34130.1"/>
    <property type="molecule type" value="Genomic_DNA"/>
</dbReference>
<gene>
    <name evidence="10" type="ORF">SAMN05443507_11263</name>
</gene>
<evidence type="ECO:0000256" key="9">
    <source>
        <dbReference type="SAM" id="Phobius"/>
    </source>
</evidence>
<evidence type="ECO:0000256" key="4">
    <source>
        <dbReference type="ARBA" id="ARBA00022692"/>
    </source>
</evidence>
<dbReference type="Proteomes" id="UP000184016">
    <property type="component" value="Unassembled WGS sequence"/>
</dbReference>
<dbReference type="InterPro" id="IPR052205">
    <property type="entry name" value="FliO/MopB"/>
</dbReference>
<keyword evidence="6 9" id="KW-0472">Membrane</keyword>
<sequence>MWKRCEKHLRRKITVMAGSFFLAFVNQMGMLPVVAYAASKNSSPPLPNAGPPLMTYFQFVLSFVIIIALIIVVIRFLARRTSVAERGTIKVLAARQLAQNRSIQVVEISGKRYVLGVGENITLLDQISEPWDESEATLQPSRQSFAASLSSAVENARQRYAESKGKDSKERKS</sequence>
<evidence type="ECO:0000256" key="5">
    <source>
        <dbReference type="ARBA" id="ARBA00022989"/>
    </source>
</evidence>
<evidence type="ECO:0000256" key="3">
    <source>
        <dbReference type="ARBA" id="ARBA00022475"/>
    </source>
</evidence>
<evidence type="ECO:0000313" key="10">
    <source>
        <dbReference type="EMBL" id="SHK34130.1"/>
    </source>
</evidence>
<dbReference type="GO" id="GO:0044781">
    <property type="term" value="P:bacterial-type flagellum organization"/>
    <property type="evidence" value="ECO:0007669"/>
    <property type="project" value="InterPro"/>
</dbReference>
<evidence type="ECO:0000256" key="8">
    <source>
        <dbReference type="ARBA" id="ARBA00037937"/>
    </source>
</evidence>